<proteinExistence type="inferred from homology"/>
<dbReference type="AlphaFoldDB" id="A0A871R581"/>
<dbReference type="GeneID" id="64573354"/>
<sequence length="221" mass="24877">MQVQGELKKMEAFITKEAEEKAKEIKLKADEEYEIEKASIVRSEKNAIDSQYEDKFKKASLAQQITKSTIANKTRLKILATRDQCLQDIFDSAEEQLKQLSKDPATYESLLVGLIDEGLLQLMEPAVTLRVRKADVSVTKKAADQAEKKFKDVSGRDVKITIDETKYLSDKSAGGLILANGTGKIEINNTLEERLRLLSERALPAVRLEMFGVSTTRKFFD</sequence>
<dbReference type="GO" id="GO:0046961">
    <property type="term" value="F:proton-transporting ATPase activity, rotational mechanism"/>
    <property type="evidence" value="ECO:0007669"/>
    <property type="project" value="InterPro"/>
</dbReference>
<keyword evidence="2" id="KW-0813">Transport</keyword>
<accession>A0A871R581</accession>
<keyword evidence="3" id="KW-0406">Ion transport</keyword>
<reference evidence="4" key="2">
    <citation type="journal article" name="BMC Genomics">
        <title>New genome assemblies reveal patterns of domestication and adaptation across Brettanomyces (Dekkera) species.</title>
        <authorList>
            <person name="Roach M.J."/>
            <person name="Borneman A.R."/>
        </authorList>
    </citation>
    <scope>NUCLEOTIDE SEQUENCE</scope>
    <source>
        <strain evidence="4">UCD 2041</strain>
    </source>
</reference>
<dbReference type="SUPFAM" id="SSF160527">
    <property type="entry name" value="V-type ATPase subunit E-like"/>
    <property type="match status" value="1"/>
</dbReference>
<gene>
    <name evidence="4" type="primary">VMA4</name>
    <name evidence="4" type="ORF">BRETT_001429</name>
</gene>
<dbReference type="Gene3D" id="6.10.250.1620">
    <property type="match status" value="1"/>
</dbReference>
<dbReference type="HAMAP" id="MF_00311">
    <property type="entry name" value="ATP_synth_E_arch"/>
    <property type="match status" value="1"/>
</dbReference>
<reference evidence="4" key="1">
    <citation type="submission" date="2020-10" db="EMBL/GenBank/DDBJ databases">
        <authorList>
            <person name="Palmer J.M."/>
        </authorList>
    </citation>
    <scope>NUCLEOTIDE SEQUENCE</scope>
    <source>
        <strain evidence="4">UCD 2041</strain>
    </source>
</reference>
<evidence type="ECO:0000256" key="3">
    <source>
        <dbReference type="ARBA" id="ARBA00023065"/>
    </source>
</evidence>
<organism evidence="4 5">
    <name type="scientific">Dekkera bruxellensis</name>
    <name type="common">Brettanomyces custersii</name>
    <dbReference type="NCBI Taxonomy" id="5007"/>
    <lineage>
        <taxon>Eukaryota</taxon>
        <taxon>Fungi</taxon>
        <taxon>Dikarya</taxon>
        <taxon>Ascomycota</taxon>
        <taxon>Saccharomycotina</taxon>
        <taxon>Pichiomycetes</taxon>
        <taxon>Pichiales</taxon>
        <taxon>Pichiaceae</taxon>
        <taxon>Brettanomyces</taxon>
    </lineage>
</organism>
<dbReference type="RefSeq" id="XP_041138196.1">
    <property type="nucleotide sequence ID" value="XM_041279982.1"/>
</dbReference>
<dbReference type="EMBL" id="CP063136">
    <property type="protein sequence ID" value="QOU21703.1"/>
    <property type="molecule type" value="Genomic_DNA"/>
</dbReference>
<dbReference type="KEGG" id="bbrx:BRETT_001429"/>
<dbReference type="Proteomes" id="UP000663131">
    <property type="component" value="Chromosome 8"/>
</dbReference>
<dbReference type="Pfam" id="PF01991">
    <property type="entry name" value="vATP-synt_E"/>
    <property type="match status" value="1"/>
</dbReference>
<name>A0A871R581_DEKBR</name>
<dbReference type="Gene3D" id="3.30.2320.30">
    <property type="entry name" value="ATP synthase, E subunit, C-terminal"/>
    <property type="match status" value="1"/>
</dbReference>
<dbReference type="InterPro" id="IPR002842">
    <property type="entry name" value="ATPase_V1_Esu"/>
</dbReference>
<dbReference type="GO" id="GO:0033178">
    <property type="term" value="C:proton-transporting two-sector ATPase complex, catalytic domain"/>
    <property type="evidence" value="ECO:0007669"/>
    <property type="project" value="InterPro"/>
</dbReference>
<protein>
    <submittedName>
        <fullName evidence="4">V-ATPase V1 sector subunit E</fullName>
    </submittedName>
</protein>
<dbReference type="OrthoDB" id="10263003at2759"/>
<evidence type="ECO:0000313" key="5">
    <source>
        <dbReference type="Proteomes" id="UP000663131"/>
    </source>
</evidence>
<evidence type="ECO:0000256" key="1">
    <source>
        <dbReference type="ARBA" id="ARBA00005901"/>
    </source>
</evidence>
<dbReference type="InterPro" id="IPR038495">
    <property type="entry name" value="ATPase_E_C"/>
</dbReference>
<comment type="similarity">
    <text evidence="1">Belongs to the V-ATPase E subunit family.</text>
</comment>
<dbReference type="PANTHER" id="PTHR45715">
    <property type="entry name" value="ATPASE H+-TRANSPORTING V1 SUBUNIT E1A-RELATED"/>
    <property type="match status" value="1"/>
</dbReference>
<evidence type="ECO:0000313" key="4">
    <source>
        <dbReference type="EMBL" id="QOU21703.1"/>
    </source>
</evidence>
<evidence type="ECO:0000256" key="2">
    <source>
        <dbReference type="ARBA" id="ARBA00022448"/>
    </source>
</evidence>